<dbReference type="OrthoDB" id="9779041at2"/>
<comment type="similarity">
    <text evidence="1">Belongs to the NAD(P)-dependent epimerase/dehydratase family.</text>
</comment>
<evidence type="ECO:0000313" key="4">
    <source>
        <dbReference type="Proteomes" id="UP000325218"/>
    </source>
</evidence>
<proteinExistence type="inferred from homology"/>
<dbReference type="Proteomes" id="UP000325218">
    <property type="component" value="Unassembled WGS sequence"/>
</dbReference>
<dbReference type="EMBL" id="VSDO01000005">
    <property type="protein sequence ID" value="TYA10894.1"/>
    <property type="molecule type" value="Genomic_DNA"/>
</dbReference>
<dbReference type="Pfam" id="PF01370">
    <property type="entry name" value="Epimerase"/>
    <property type="match status" value="1"/>
</dbReference>
<dbReference type="InterPro" id="IPR001509">
    <property type="entry name" value="Epimerase_deHydtase"/>
</dbReference>
<gene>
    <name evidence="3" type="ORF">FRY98_24290</name>
</gene>
<dbReference type="AlphaFoldDB" id="A0A5D0CNU2"/>
<evidence type="ECO:0000259" key="2">
    <source>
        <dbReference type="Pfam" id="PF01370"/>
    </source>
</evidence>
<dbReference type="Gene3D" id="3.90.25.10">
    <property type="entry name" value="UDP-galactose 4-epimerase, domain 1"/>
    <property type="match status" value="1"/>
</dbReference>
<feature type="domain" description="NAD-dependent epimerase/dehydratase" evidence="2">
    <location>
        <begin position="13"/>
        <end position="238"/>
    </location>
</feature>
<reference evidence="3 4" key="1">
    <citation type="submission" date="2019-08" db="EMBL/GenBank/DDBJ databases">
        <title>Genome sequencing of Paenibacillus faecis DSM 23593(T).</title>
        <authorList>
            <person name="Kook J.-K."/>
            <person name="Park S.-N."/>
            <person name="Lim Y.K."/>
        </authorList>
    </citation>
    <scope>NUCLEOTIDE SEQUENCE [LARGE SCALE GENOMIC DNA]</scope>
    <source>
        <strain evidence="3 4">DSM 23593</strain>
    </source>
</reference>
<protein>
    <submittedName>
        <fullName evidence="3">NAD(P)-dependent oxidoreductase</fullName>
    </submittedName>
</protein>
<sequence>MDERTQLLQNKLILITGASGFTGSHACRYFASIGMRVAAVVRDEQGHAGLGGVTYHRCDLLSYEQVRETVSRIRPDYVLHLGGKNSVPESWKDPMLYMESNVLSVLYLLDALRDIPACRTLVVGSRLSGPSLSSSYRPHHPYGLSKTLQKLVALSWKQLFDQHVILAEPSNLMGPGRSTGFCSLLGGRIVQEEREGGTPPFRVSSRQERRDFLDVRDAVRAYAFLLAYGSSGEIYQVCSGQPRTLEEVTTTMLNLSGSRMTVEWGDNPTADSTAEVIQPEYLERIGWVPLYPLRTSLEDIIRYYRDEAKGGD</sequence>
<name>A0A5D0CNU2_9BACL</name>
<dbReference type="InterPro" id="IPR036291">
    <property type="entry name" value="NAD(P)-bd_dom_sf"/>
</dbReference>
<dbReference type="RefSeq" id="WP_148456996.1">
    <property type="nucleotide sequence ID" value="NZ_VSDO01000005.1"/>
</dbReference>
<dbReference type="SUPFAM" id="SSF51735">
    <property type="entry name" value="NAD(P)-binding Rossmann-fold domains"/>
    <property type="match status" value="1"/>
</dbReference>
<organism evidence="3 4">
    <name type="scientific">Paenibacillus faecis</name>
    <dbReference type="NCBI Taxonomy" id="862114"/>
    <lineage>
        <taxon>Bacteria</taxon>
        <taxon>Bacillati</taxon>
        <taxon>Bacillota</taxon>
        <taxon>Bacilli</taxon>
        <taxon>Bacillales</taxon>
        <taxon>Paenibacillaceae</taxon>
        <taxon>Paenibacillus</taxon>
    </lineage>
</organism>
<evidence type="ECO:0000313" key="3">
    <source>
        <dbReference type="EMBL" id="TYA10894.1"/>
    </source>
</evidence>
<keyword evidence="4" id="KW-1185">Reference proteome</keyword>
<accession>A0A5D0CNU2</accession>
<dbReference type="Gene3D" id="3.40.50.720">
    <property type="entry name" value="NAD(P)-binding Rossmann-like Domain"/>
    <property type="match status" value="1"/>
</dbReference>
<dbReference type="PANTHER" id="PTHR43000">
    <property type="entry name" value="DTDP-D-GLUCOSE 4,6-DEHYDRATASE-RELATED"/>
    <property type="match status" value="1"/>
</dbReference>
<evidence type="ECO:0000256" key="1">
    <source>
        <dbReference type="ARBA" id="ARBA00007637"/>
    </source>
</evidence>
<comment type="caution">
    <text evidence="3">The sequence shown here is derived from an EMBL/GenBank/DDBJ whole genome shotgun (WGS) entry which is preliminary data.</text>
</comment>